<dbReference type="Proteomes" id="UP000028582">
    <property type="component" value="Unassembled WGS sequence"/>
</dbReference>
<sequence>MASASKASGDKKKPKKSGEASSRSKDKERKSKSKDRKSSSKREKPAAAPASVATALVTPPPVVHDPDAIQLFRRYDRNRSGVLTRLDFLQLLKDYTDPTSSGWGASLSRPPLSLTDTSGIPLGYQRADRNSEFEAGQLFERYDRDHTGALTLDTFHVFFADFKPQLRAFVEETNYRALAPPVANISPPFEPVQEEKAVPVSANVQDAATEADISSPKAVRAKYRAALWRLRKICKDELFDQRERLVLHLKAIREDITHQQQQQRSRNDNSWMKRRSRTSLFPDFNESEGVPENNDTKQYEAMEDDLDRLDEVIGYVRRHLNKGQIRINVLERVRINYSNPATYVIGSDISRREMQSFLEKADRVEEEAECLAMKDYGDIPASKKKENDRSSLNSSPPPPTSAPVQPASLPFSQHQKQTELEGLLRVKDQMIYQLLQERTAMRKERATVEASLQELSDVSTREMKKWARLTDEMQAEIEQLRSQLTSHRMERGQAARGDRYT</sequence>
<organism evidence="5 6">
    <name type="scientific">Phytophthora nicotianae P1976</name>
    <dbReference type="NCBI Taxonomy" id="1317066"/>
    <lineage>
        <taxon>Eukaryota</taxon>
        <taxon>Sar</taxon>
        <taxon>Stramenopiles</taxon>
        <taxon>Oomycota</taxon>
        <taxon>Peronosporomycetes</taxon>
        <taxon>Peronosporales</taxon>
        <taxon>Peronosporaceae</taxon>
        <taxon>Phytophthora</taxon>
    </lineage>
</organism>
<dbReference type="Gene3D" id="1.10.238.10">
    <property type="entry name" value="EF-hand"/>
    <property type="match status" value="1"/>
</dbReference>
<dbReference type="PROSITE" id="PS00018">
    <property type="entry name" value="EF_HAND_1"/>
    <property type="match status" value="1"/>
</dbReference>
<evidence type="ECO:0000313" key="5">
    <source>
        <dbReference type="EMBL" id="ETO84401.1"/>
    </source>
</evidence>
<proteinExistence type="predicted"/>
<name>A0A081AZU0_PHYNI</name>
<feature type="region of interest" description="Disordered" evidence="3">
    <location>
        <begin position="256"/>
        <end position="297"/>
    </location>
</feature>
<keyword evidence="1" id="KW-0106">Calcium</keyword>
<dbReference type="PROSITE" id="PS50222">
    <property type="entry name" value="EF_HAND_2"/>
    <property type="match status" value="2"/>
</dbReference>
<evidence type="ECO:0000313" key="6">
    <source>
        <dbReference type="Proteomes" id="UP000028582"/>
    </source>
</evidence>
<gene>
    <name evidence="5" type="ORF">F444_01677</name>
</gene>
<feature type="domain" description="EF-hand" evidence="4">
    <location>
        <begin position="130"/>
        <end position="165"/>
    </location>
</feature>
<dbReference type="SUPFAM" id="SSF47473">
    <property type="entry name" value="EF-hand"/>
    <property type="match status" value="1"/>
</dbReference>
<feature type="compositionally biased region" description="Low complexity" evidence="3">
    <location>
        <begin position="46"/>
        <end position="57"/>
    </location>
</feature>
<accession>A0A081AZU0</accession>
<feature type="region of interest" description="Disordered" evidence="3">
    <location>
        <begin position="1"/>
        <end position="60"/>
    </location>
</feature>
<feature type="compositionally biased region" description="Basic and acidic residues" evidence="3">
    <location>
        <begin position="36"/>
        <end position="45"/>
    </location>
</feature>
<dbReference type="InterPro" id="IPR002048">
    <property type="entry name" value="EF_hand_dom"/>
</dbReference>
<dbReference type="OrthoDB" id="186625at2759"/>
<feature type="compositionally biased region" description="Basic and acidic residues" evidence="3">
    <location>
        <begin position="8"/>
        <end position="29"/>
    </location>
</feature>
<feature type="compositionally biased region" description="Basic and acidic residues" evidence="3">
    <location>
        <begin position="375"/>
        <end position="389"/>
    </location>
</feature>
<reference evidence="5 6" key="1">
    <citation type="submission" date="2013-11" db="EMBL/GenBank/DDBJ databases">
        <title>The Genome Sequence of Phytophthora parasitica P1976.</title>
        <authorList>
            <consortium name="The Broad Institute Genomics Platform"/>
            <person name="Russ C."/>
            <person name="Tyler B."/>
            <person name="Panabieres F."/>
            <person name="Shan W."/>
            <person name="Tripathy S."/>
            <person name="Grunwald N."/>
            <person name="Machado M."/>
            <person name="Johnson C.S."/>
            <person name="Walker B."/>
            <person name="Young S."/>
            <person name="Zeng Q."/>
            <person name="Gargeya S."/>
            <person name="Fitzgerald M."/>
            <person name="Haas B."/>
            <person name="Abouelleil A."/>
            <person name="Allen A.W."/>
            <person name="Alvarado L."/>
            <person name="Arachchi H.M."/>
            <person name="Berlin A.M."/>
            <person name="Chapman S.B."/>
            <person name="Gainer-Dewar J."/>
            <person name="Goldberg J."/>
            <person name="Griggs A."/>
            <person name="Gujja S."/>
            <person name="Hansen M."/>
            <person name="Howarth C."/>
            <person name="Imamovic A."/>
            <person name="Ireland A."/>
            <person name="Larimer J."/>
            <person name="McCowan C."/>
            <person name="Murphy C."/>
            <person name="Pearson M."/>
            <person name="Poon T.W."/>
            <person name="Priest M."/>
            <person name="Roberts A."/>
            <person name="Saif S."/>
            <person name="Shea T."/>
            <person name="Sisk P."/>
            <person name="Sykes S."/>
            <person name="Wortman J."/>
            <person name="Nusbaum C."/>
            <person name="Birren B."/>
        </authorList>
    </citation>
    <scope>NUCLEOTIDE SEQUENCE [LARGE SCALE GENOMIC DNA]</scope>
    <source>
        <strain evidence="5 6">P1976</strain>
    </source>
</reference>
<evidence type="ECO:0000259" key="4">
    <source>
        <dbReference type="PROSITE" id="PS50222"/>
    </source>
</evidence>
<evidence type="ECO:0000256" key="1">
    <source>
        <dbReference type="ARBA" id="ARBA00022837"/>
    </source>
</evidence>
<dbReference type="InterPro" id="IPR011992">
    <property type="entry name" value="EF-hand-dom_pair"/>
</dbReference>
<comment type="caution">
    <text evidence="5">The sequence shown here is derived from an EMBL/GenBank/DDBJ whole genome shotgun (WGS) entry which is preliminary data.</text>
</comment>
<feature type="coiled-coil region" evidence="2">
    <location>
        <begin position="463"/>
        <end position="490"/>
    </location>
</feature>
<dbReference type="AlphaFoldDB" id="A0A081AZU0"/>
<evidence type="ECO:0000256" key="3">
    <source>
        <dbReference type="SAM" id="MobiDB-lite"/>
    </source>
</evidence>
<feature type="region of interest" description="Disordered" evidence="3">
    <location>
        <begin position="375"/>
        <end position="416"/>
    </location>
</feature>
<feature type="domain" description="EF-hand" evidence="4">
    <location>
        <begin position="63"/>
        <end position="98"/>
    </location>
</feature>
<protein>
    <recommendedName>
        <fullName evidence="4">EF-hand domain-containing protein</fullName>
    </recommendedName>
</protein>
<dbReference type="SMART" id="SM00054">
    <property type="entry name" value="EFh"/>
    <property type="match status" value="2"/>
</dbReference>
<dbReference type="GO" id="GO:0005509">
    <property type="term" value="F:calcium ion binding"/>
    <property type="evidence" value="ECO:0007669"/>
    <property type="project" value="InterPro"/>
</dbReference>
<keyword evidence="2" id="KW-0175">Coiled coil</keyword>
<dbReference type="EMBL" id="ANJA01000312">
    <property type="protein sequence ID" value="ETO84401.1"/>
    <property type="molecule type" value="Genomic_DNA"/>
</dbReference>
<evidence type="ECO:0000256" key="2">
    <source>
        <dbReference type="SAM" id="Coils"/>
    </source>
</evidence>
<dbReference type="InterPro" id="IPR018247">
    <property type="entry name" value="EF_Hand_1_Ca_BS"/>
</dbReference>